<gene>
    <name evidence="2" type="ORF">GCM10023186_23980</name>
</gene>
<organism evidence="2 3">
    <name type="scientific">Hymenobacter koreensis</name>
    <dbReference type="NCBI Taxonomy" id="1084523"/>
    <lineage>
        <taxon>Bacteria</taxon>
        <taxon>Pseudomonadati</taxon>
        <taxon>Bacteroidota</taxon>
        <taxon>Cytophagia</taxon>
        <taxon>Cytophagales</taxon>
        <taxon>Hymenobacteraceae</taxon>
        <taxon>Hymenobacter</taxon>
    </lineage>
</organism>
<dbReference type="PANTHER" id="PTHR46825">
    <property type="entry name" value="D-ALANYL-D-ALANINE-CARBOXYPEPTIDASE/ENDOPEPTIDASE AMPH"/>
    <property type="match status" value="1"/>
</dbReference>
<dbReference type="GO" id="GO:0016787">
    <property type="term" value="F:hydrolase activity"/>
    <property type="evidence" value="ECO:0007669"/>
    <property type="project" value="UniProtKB-KW"/>
</dbReference>
<evidence type="ECO:0000313" key="2">
    <source>
        <dbReference type="EMBL" id="GAA4383107.1"/>
    </source>
</evidence>
<dbReference type="PANTHER" id="PTHR46825:SF9">
    <property type="entry name" value="BETA-LACTAMASE-RELATED DOMAIN-CONTAINING PROTEIN"/>
    <property type="match status" value="1"/>
</dbReference>
<reference evidence="3" key="1">
    <citation type="journal article" date="2019" name="Int. J. Syst. Evol. Microbiol.">
        <title>The Global Catalogue of Microorganisms (GCM) 10K type strain sequencing project: providing services to taxonomists for standard genome sequencing and annotation.</title>
        <authorList>
            <consortium name="The Broad Institute Genomics Platform"/>
            <consortium name="The Broad Institute Genome Sequencing Center for Infectious Disease"/>
            <person name="Wu L."/>
            <person name="Ma J."/>
        </authorList>
    </citation>
    <scope>NUCLEOTIDE SEQUENCE [LARGE SCALE GENOMIC DNA]</scope>
    <source>
        <strain evidence="3">JCM 17924</strain>
    </source>
</reference>
<comment type="caution">
    <text evidence="2">The sequence shown here is derived from an EMBL/GenBank/DDBJ whole genome shotgun (WGS) entry which is preliminary data.</text>
</comment>
<dbReference type="SUPFAM" id="SSF56601">
    <property type="entry name" value="beta-lactamase/transpeptidase-like"/>
    <property type="match status" value="1"/>
</dbReference>
<sequence>MWAQTGRAERVEAFVEKEMKQKGIPGLVFAVIKNNEVIQMKAYGYASLDHAVPVTTKTVFPLASIDKQIIATCIMMLHEQSKLSLEDPVYKYLDSIPASWKNVKIKHLLSHTSGLGDDPLENVNGRGFDRYTSENIYKYIRKQELINPVSQQFLYSDAGFFILQRIFEKASGYYYPDFINENIFVPLGMSKTRILNPVEVVEGRSVSYYKSKEGRILINNFRQISMGPHFGDIGTTIEDMVKYDVAINNNKLLKRKTYQLMWTPATVKDNRVVSSLVDERTLFNADASYGYGWELGRFRGRNVVYHSGFTGTSITKFPDDKLSVLLLTNLTYRPVFSPNAFAKQIASFYLGEETNSSSMINKPCDDSSVTSILMQLEEGKPDGSLFETHFFQKLTLALTDYKRKISYYGGVNNIECVYTVREKSGVRHTFMVDFKNGTLFYNFIFDKKGVINELSIQ</sequence>
<accession>A0ABP8J151</accession>
<dbReference type="InterPro" id="IPR050491">
    <property type="entry name" value="AmpC-like"/>
</dbReference>
<dbReference type="Pfam" id="PF00144">
    <property type="entry name" value="Beta-lactamase"/>
    <property type="match status" value="1"/>
</dbReference>
<keyword evidence="3" id="KW-1185">Reference proteome</keyword>
<proteinExistence type="predicted"/>
<evidence type="ECO:0000313" key="3">
    <source>
        <dbReference type="Proteomes" id="UP001500454"/>
    </source>
</evidence>
<dbReference type="Gene3D" id="3.40.710.10">
    <property type="entry name" value="DD-peptidase/beta-lactamase superfamily"/>
    <property type="match status" value="1"/>
</dbReference>
<feature type="domain" description="Beta-lactamase-related" evidence="1">
    <location>
        <begin position="12"/>
        <end position="335"/>
    </location>
</feature>
<dbReference type="Proteomes" id="UP001500454">
    <property type="component" value="Unassembled WGS sequence"/>
</dbReference>
<name>A0ABP8J151_9BACT</name>
<keyword evidence="2" id="KW-0378">Hydrolase</keyword>
<protein>
    <submittedName>
        <fullName evidence="2">Serine hydrolase domain-containing protein</fullName>
    </submittedName>
</protein>
<evidence type="ECO:0000259" key="1">
    <source>
        <dbReference type="Pfam" id="PF00144"/>
    </source>
</evidence>
<dbReference type="InterPro" id="IPR012338">
    <property type="entry name" value="Beta-lactam/transpept-like"/>
</dbReference>
<dbReference type="InterPro" id="IPR001466">
    <property type="entry name" value="Beta-lactam-related"/>
</dbReference>
<dbReference type="EMBL" id="BAABHA010000007">
    <property type="protein sequence ID" value="GAA4383107.1"/>
    <property type="molecule type" value="Genomic_DNA"/>
</dbReference>